<evidence type="ECO:0000313" key="2">
    <source>
        <dbReference type="EMBL" id="CAF0757274.1"/>
    </source>
</evidence>
<proteinExistence type="predicted"/>
<keyword evidence="3" id="KW-1185">Reference proteome</keyword>
<feature type="signal peptide" evidence="1">
    <location>
        <begin position="1"/>
        <end position="21"/>
    </location>
</feature>
<keyword evidence="1" id="KW-0732">Signal</keyword>
<dbReference type="AlphaFoldDB" id="A0A813PWQ5"/>
<dbReference type="EMBL" id="CAJNOC010000407">
    <property type="protein sequence ID" value="CAF0757274.1"/>
    <property type="molecule type" value="Genomic_DNA"/>
</dbReference>
<feature type="chain" id="PRO_5032981903" description="Twisted gastrulation" evidence="1">
    <location>
        <begin position="22"/>
        <end position="112"/>
    </location>
</feature>
<gene>
    <name evidence="2" type="ORF">OXX778_LOCUS4240</name>
</gene>
<sequence>MSQKLFIFFIFVILTLCKVESSWLTSCKACVAELEECSVCIKTSCDYCFQIDHSECSKCWSDIKIVNQNQFICDSTIDFHKLACHVYCRYQDVIPFFTIGNCDQLTQKCLCS</sequence>
<reference evidence="2" key="1">
    <citation type="submission" date="2021-02" db="EMBL/GenBank/DDBJ databases">
        <authorList>
            <person name="Nowell W R."/>
        </authorList>
    </citation>
    <scope>NUCLEOTIDE SEQUENCE</scope>
    <source>
        <strain evidence="2">Ploen Becks lab</strain>
    </source>
</reference>
<name>A0A813PWQ5_9BILA</name>
<evidence type="ECO:0000313" key="3">
    <source>
        <dbReference type="Proteomes" id="UP000663879"/>
    </source>
</evidence>
<comment type="caution">
    <text evidence="2">The sequence shown here is derived from an EMBL/GenBank/DDBJ whole genome shotgun (WGS) entry which is preliminary data.</text>
</comment>
<dbReference type="Proteomes" id="UP000663879">
    <property type="component" value="Unassembled WGS sequence"/>
</dbReference>
<evidence type="ECO:0008006" key="4">
    <source>
        <dbReference type="Google" id="ProtNLM"/>
    </source>
</evidence>
<accession>A0A813PWQ5</accession>
<organism evidence="2 3">
    <name type="scientific">Brachionus calyciflorus</name>
    <dbReference type="NCBI Taxonomy" id="104777"/>
    <lineage>
        <taxon>Eukaryota</taxon>
        <taxon>Metazoa</taxon>
        <taxon>Spiralia</taxon>
        <taxon>Gnathifera</taxon>
        <taxon>Rotifera</taxon>
        <taxon>Eurotatoria</taxon>
        <taxon>Monogononta</taxon>
        <taxon>Pseudotrocha</taxon>
        <taxon>Ploima</taxon>
        <taxon>Brachionidae</taxon>
        <taxon>Brachionus</taxon>
    </lineage>
</organism>
<protein>
    <recommendedName>
        <fullName evidence="4">Twisted gastrulation</fullName>
    </recommendedName>
</protein>
<evidence type="ECO:0000256" key="1">
    <source>
        <dbReference type="SAM" id="SignalP"/>
    </source>
</evidence>